<feature type="binding site" evidence="14">
    <location>
        <position position="142"/>
    </location>
    <ligand>
        <name>L-threonine</name>
        <dbReference type="ChEBI" id="CHEBI:57926"/>
    </ligand>
</feature>
<name>A0A7D6BLW5_FERL1</name>
<feature type="binding site" evidence="14">
    <location>
        <position position="68"/>
    </location>
    <ligand>
        <name>L-threonine</name>
        <dbReference type="ChEBI" id="CHEBI:57926"/>
    </ligand>
</feature>
<dbReference type="GO" id="GO:0003725">
    <property type="term" value="F:double-stranded RNA binding"/>
    <property type="evidence" value="ECO:0007669"/>
    <property type="project" value="UniProtKB-UniRule"/>
</dbReference>
<keyword evidence="5 13" id="KW-0963">Cytoplasm</keyword>
<keyword evidence="8 13" id="KW-0548">Nucleotidyltransferase</keyword>
<dbReference type="GO" id="GO:0005737">
    <property type="term" value="C:cytoplasm"/>
    <property type="evidence" value="ECO:0007669"/>
    <property type="project" value="UniProtKB-SubCell"/>
</dbReference>
<dbReference type="InterPro" id="IPR010923">
    <property type="entry name" value="T(6)A37_SUA5"/>
</dbReference>
<evidence type="ECO:0000256" key="4">
    <source>
        <dbReference type="ARBA" id="ARBA00015492"/>
    </source>
</evidence>
<dbReference type="GO" id="GO:0006450">
    <property type="term" value="P:regulation of translational fidelity"/>
    <property type="evidence" value="ECO:0007669"/>
    <property type="project" value="TreeGrafter"/>
</dbReference>
<reference evidence="17" key="1">
    <citation type="submission" date="2020-07" db="EMBL/GenBank/DDBJ databases">
        <title>Metabolic diversity and evolutionary history of the archaeal phylum ###Micrarchaeota### uncovered from a freshwater lake metagenome.</title>
        <authorList>
            <person name="Kadnikov V.V."/>
            <person name="Savvichev A.S."/>
            <person name="Mardanov A.V."/>
            <person name="Beletsky A.V."/>
            <person name="Chupakov A.V."/>
            <person name="Kokryatskaya N.M."/>
            <person name="Pimenov N.V."/>
            <person name="Ravin N.V."/>
        </authorList>
    </citation>
    <scope>NUCLEOTIDE SEQUENCE [LARGE SCALE GENOMIC DNA]</scope>
</reference>
<dbReference type="FunFam" id="3.90.870.10:FF:000008">
    <property type="entry name" value="Threonylcarbamoyl-AMP synthase"/>
    <property type="match status" value="1"/>
</dbReference>
<feature type="binding site" evidence="14">
    <location>
        <position position="59"/>
    </location>
    <ligand>
        <name>ATP</name>
        <dbReference type="ChEBI" id="CHEBI:30616"/>
    </ligand>
</feature>
<keyword evidence="9 13" id="KW-0547">Nucleotide-binding</keyword>
<dbReference type="AlphaFoldDB" id="A0A7D6BLW5"/>
<keyword evidence="6 13" id="KW-0808">Transferase</keyword>
<protein>
    <recommendedName>
        <fullName evidence="4 13">Threonylcarbamoyl-AMP synthase</fullName>
        <shortName evidence="13">TC-AMP synthase</shortName>
        <ecNumber evidence="3 13">2.7.7.87</ecNumber>
    </recommendedName>
    <alternativeName>
        <fullName evidence="11 13">L-threonylcarbamoyladenylate synthase</fullName>
    </alternativeName>
</protein>
<evidence type="ECO:0000259" key="15">
    <source>
        <dbReference type="PROSITE" id="PS51163"/>
    </source>
</evidence>
<organism evidence="16 17">
    <name type="scientific">Fermentimicrarchaeum limneticum</name>
    <dbReference type="NCBI Taxonomy" id="2795018"/>
    <lineage>
        <taxon>Archaea</taxon>
        <taxon>Candidatus Micrarchaeota</taxon>
        <taxon>Candidatus Fermentimicrarchaeales</taxon>
        <taxon>Candidatus Fermentimicrarchaeaceae</taxon>
        <taxon>Candidatus Fermentimicrarchaeum</taxon>
    </lineage>
</organism>
<dbReference type="InterPro" id="IPR017945">
    <property type="entry name" value="DHBP_synth_RibB-like_a/b_dom"/>
</dbReference>
<dbReference type="GO" id="GO:0000049">
    <property type="term" value="F:tRNA binding"/>
    <property type="evidence" value="ECO:0007669"/>
    <property type="project" value="TreeGrafter"/>
</dbReference>
<evidence type="ECO:0000256" key="5">
    <source>
        <dbReference type="ARBA" id="ARBA00022490"/>
    </source>
</evidence>
<dbReference type="PROSITE" id="PS50890">
    <property type="entry name" value="PUA"/>
    <property type="match status" value="1"/>
</dbReference>
<evidence type="ECO:0000256" key="8">
    <source>
        <dbReference type="ARBA" id="ARBA00022695"/>
    </source>
</evidence>
<dbReference type="GO" id="GO:0005524">
    <property type="term" value="F:ATP binding"/>
    <property type="evidence" value="ECO:0007669"/>
    <property type="project" value="UniProtKB-UniRule"/>
</dbReference>
<accession>A0A7D6BLW5</accession>
<dbReference type="GO" id="GO:0061710">
    <property type="term" value="F:L-threonylcarbamoyladenylate synthase"/>
    <property type="evidence" value="ECO:0007669"/>
    <property type="project" value="UniProtKB-EC"/>
</dbReference>
<feature type="binding site" evidence="14">
    <location>
        <position position="237"/>
    </location>
    <ligand>
        <name>ATP</name>
        <dbReference type="ChEBI" id="CHEBI:30616"/>
    </ligand>
</feature>
<dbReference type="PROSITE" id="PS51163">
    <property type="entry name" value="YRDC"/>
    <property type="match status" value="1"/>
</dbReference>
<keyword evidence="10 13" id="KW-0067">ATP-binding</keyword>
<evidence type="ECO:0000256" key="3">
    <source>
        <dbReference type="ARBA" id="ARBA00012584"/>
    </source>
</evidence>
<dbReference type="InterPro" id="IPR006070">
    <property type="entry name" value="Sua5-like_dom"/>
</dbReference>
<evidence type="ECO:0000256" key="12">
    <source>
        <dbReference type="ARBA" id="ARBA00048366"/>
    </source>
</evidence>
<dbReference type="InterPro" id="IPR005145">
    <property type="entry name" value="Sua5_C"/>
</dbReference>
<dbReference type="EMBL" id="CP058998">
    <property type="protein sequence ID" value="QLJ53196.1"/>
    <property type="molecule type" value="Genomic_DNA"/>
</dbReference>
<comment type="catalytic activity">
    <reaction evidence="12 13">
        <text>L-threonine + hydrogencarbonate + ATP = L-threonylcarbamoyladenylate + diphosphate + H2O</text>
        <dbReference type="Rhea" id="RHEA:36407"/>
        <dbReference type="ChEBI" id="CHEBI:15377"/>
        <dbReference type="ChEBI" id="CHEBI:17544"/>
        <dbReference type="ChEBI" id="CHEBI:30616"/>
        <dbReference type="ChEBI" id="CHEBI:33019"/>
        <dbReference type="ChEBI" id="CHEBI:57926"/>
        <dbReference type="ChEBI" id="CHEBI:73682"/>
        <dbReference type="EC" id="2.7.7.87"/>
    </reaction>
</comment>
<feature type="binding site" evidence="14">
    <location>
        <position position="118"/>
    </location>
    <ligand>
        <name>ATP</name>
        <dbReference type="ChEBI" id="CHEBI:30616"/>
    </ligand>
</feature>
<evidence type="ECO:0000256" key="10">
    <source>
        <dbReference type="ARBA" id="ARBA00022840"/>
    </source>
</evidence>
<feature type="binding site" evidence="14">
    <location>
        <position position="122"/>
    </location>
    <ligand>
        <name>L-threonine</name>
        <dbReference type="ChEBI" id="CHEBI:57926"/>
    </ligand>
</feature>
<dbReference type="InterPro" id="IPR038385">
    <property type="entry name" value="Sua5/YwlC_C"/>
</dbReference>
<evidence type="ECO:0000256" key="6">
    <source>
        <dbReference type="ARBA" id="ARBA00022679"/>
    </source>
</evidence>
<feature type="binding site" evidence="14">
    <location>
        <position position="36"/>
    </location>
    <ligand>
        <name>L-threonine</name>
        <dbReference type="ChEBI" id="CHEBI:57926"/>
    </ligand>
</feature>
<evidence type="ECO:0000256" key="9">
    <source>
        <dbReference type="ARBA" id="ARBA00022741"/>
    </source>
</evidence>
<evidence type="ECO:0000313" key="16">
    <source>
        <dbReference type="EMBL" id="QLJ53196.1"/>
    </source>
</evidence>
<dbReference type="PIRSF" id="PIRSF004930">
    <property type="entry name" value="Tln_factor_SUA5"/>
    <property type="match status" value="1"/>
</dbReference>
<dbReference type="KEGG" id="flt:Sv326_1021"/>
<dbReference type="PANTHER" id="PTHR17490">
    <property type="entry name" value="SUA5"/>
    <property type="match status" value="1"/>
</dbReference>
<comment type="subcellular location">
    <subcellularLocation>
        <location evidence="1 13">Cytoplasm</location>
    </subcellularLocation>
</comment>
<evidence type="ECO:0000256" key="13">
    <source>
        <dbReference type="PIRNR" id="PIRNR004930"/>
    </source>
</evidence>
<dbReference type="Pfam" id="PF03481">
    <property type="entry name" value="Sua5_C"/>
    <property type="match status" value="1"/>
</dbReference>
<sequence length="344" mass="37405">MTKILKINRRRPEVPKIRIAAEVLRKGGLVAFPTETVYGLGADALNAAAVRKIFEVKGRPFDNPLIVHIADRKEVCRLAKEIPDNARELMNEFWPGPLTLVLKKSEVVPDVTTGGLDTVAVRMPDNKIALAMIKEAGVAVAAPSANIFSKPSPTSAAHVAHDLYGKVDVIIDGGVARIGVESTVVDLTTTPPTLLRPGGISLEDLKKVLGRVVLHPAVRVEKTRITAKSPGMKYRHYAPDASVIVVEGRRRKVGRKMRQLVEEYKRKGKIVGVMATNRRCGYTADVVKFAGNDPAAVAKNLFKVFRKFDEEGVDVILAEGVGEKGLGLAIMNRLKKAAYKVVKA</sequence>
<dbReference type="Pfam" id="PF01300">
    <property type="entry name" value="Sua5_yciO_yrdC"/>
    <property type="match status" value="1"/>
</dbReference>
<feature type="binding site" evidence="14">
    <location>
        <position position="63"/>
    </location>
    <ligand>
        <name>ATP</name>
        <dbReference type="ChEBI" id="CHEBI:30616"/>
    </ligand>
</feature>
<feature type="binding site" evidence="14">
    <location>
        <position position="152"/>
    </location>
    <ligand>
        <name>ATP</name>
        <dbReference type="ChEBI" id="CHEBI:30616"/>
    </ligand>
</feature>
<feature type="domain" description="YrdC-like" evidence="15">
    <location>
        <begin position="14"/>
        <end position="200"/>
    </location>
</feature>
<dbReference type="Gene3D" id="3.40.50.11030">
    <property type="entry name" value="Threonylcarbamoyl-AMP synthase, C-terminal domain"/>
    <property type="match status" value="1"/>
</dbReference>
<dbReference type="GO" id="GO:0008033">
    <property type="term" value="P:tRNA processing"/>
    <property type="evidence" value="ECO:0007669"/>
    <property type="project" value="UniProtKB-KW"/>
</dbReference>
<dbReference type="EC" id="2.7.7.87" evidence="3 13"/>
<dbReference type="Gene3D" id="3.90.870.10">
    <property type="entry name" value="DHBP synthase"/>
    <property type="match status" value="1"/>
</dbReference>
<evidence type="ECO:0000313" key="17">
    <source>
        <dbReference type="Proteomes" id="UP000510821"/>
    </source>
</evidence>
<feature type="binding site" evidence="14">
    <location>
        <position position="182"/>
    </location>
    <ligand>
        <name>L-threonine</name>
        <dbReference type="ChEBI" id="CHEBI:57926"/>
    </ligand>
</feature>
<comment type="function">
    <text evidence="13">Required for the formation of a threonylcarbamoyl group on adenosine at position 37 (t(6)A37) in tRNAs that read codons beginning with adenine.</text>
</comment>
<evidence type="ECO:0000256" key="14">
    <source>
        <dbReference type="PIRSR" id="PIRSR004930-1"/>
    </source>
</evidence>
<evidence type="ECO:0000256" key="11">
    <source>
        <dbReference type="ARBA" id="ARBA00029774"/>
    </source>
</evidence>
<gene>
    <name evidence="16" type="ORF">Sv326_1021</name>
</gene>
<dbReference type="PANTHER" id="PTHR17490:SF16">
    <property type="entry name" value="THREONYLCARBAMOYL-AMP SYNTHASE"/>
    <property type="match status" value="1"/>
</dbReference>
<keyword evidence="7 13" id="KW-0819">tRNA processing</keyword>
<dbReference type="InterPro" id="IPR050156">
    <property type="entry name" value="TC-AMP_synthase_SUA5"/>
</dbReference>
<dbReference type="Proteomes" id="UP000510821">
    <property type="component" value="Chromosome"/>
</dbReference>
<evidence type="ECO:0000256" key="7">
    <source>
        <dbReference type="ARBA" id="ARBA00022694"/>
    </source>
</evidence>
<feature type="binding site" evidence="14">
    <location>
        <position position="144"/>
    </location>
    <ligand>
        <name>ATP</name>
        <dbReference type="ChEBI" id="CHEBI:30616"/>
    </ligand>
</feature>
<proteinExistence type="inferred from homology"/>
<comment type="similarity">
    <text evidence="2 13">Belongs to the SUA5 family.</text>
</comment>
<evidence type="ECO:0000256" key="2">
    <source>
        <dbReference type="ARBA" id="ARBA00007663"/>
    </source>
</evidence>
<dbReference type="NCBIfam" id="TIGR00057">
    <property type="entry name" value="L-threonylcarbamoyladenylate synthase"/>
    <property type="match status" value="1"/>
</dbReference>
<evidence type="ECO:0000256" key="1">
    <source>
        <dbReference type="ARBA" id="ARBA00004496"/>
    </source>
</evidence>
<dbReference type="SUPFAM" id="SSF55821">
    <property type="entry name" value="YrdC/RibB"/>
    <property type="match status" value="1"/>
</dbReference>
<feature type="binding site" evidence="14">
    <location>
        <position position="196"/>
    </location>
    <ligand>
        <name>ATP</name>
        <dbReference type="ChEBI" id="CHEBI:30616"/>
    </ligand>
</feature>